<evidence type="ECO:0000256" key="12">
    <source>
        <dbReference type="ARBA" id="ARBA00023239"/>
    </source>
</evidence>
<evidence type="ECO:0000256" key="16">
    <source>
        <dbReference type="ARBA" id="ARBA00049209"/>
    </source>
</evidence>
<evidence type="ECO:0000256" key="19">
    <source>
        <dbReference type="PIRNR" id="PIRNR017184"/>
    </source>
</evidence>
<accession>A0ABR9TCK6</accession>
<keyword evidence="8 17" id="KW-0521">NADP</keyword>
<feature type="binding site" evidence="18">
    <location>
        <position position="59"/>
    </location>
    <ligand>
        <name>K(+)</name>
        <dbReference type="ChEBI" id="CHEBI:29103"/>
    </ligand>
</feature>
<dbReference type="HAMAP" id="MF_01966">
    <property type="entry name" value="NADHX_epimerase"/>
    <property type="match status" value="1"/>
</dbReference>
<evidence type="ECO:0000259" key="21">
    <source>
        <dbReference type="PROSITE" id="PS51385"/>
    </source>
</evidence>
<dbReference type="Pfam" id="PF01256">
    <property type="entry name" value="Carb_kinase"/>
    <property type="match status" value="1"/>
</dbReference>
<comment type="similarity">
    <text evidence="17">Belongs to the NnrD/CARKD family.</text>
</comment>
<sequence>MKVLSATQMKQVDALTLQGEGISAIDLMERASKALFTQLNKDLDLGNTSLVIFCGPGNNGGDGLALARLLHDAGHQIFVYLLTRHRYSPENITNQKRLLDKGIIVEKIDPTTVIEIPSDALIVDAFFGSGTSRPLSSDWKKFIGYLNSHSNTRVAIDIPSGLIADAHVDQHSPVIKADYTYTFQSPKLCLLLPENARYIGEVVVVDIGLDQLAMKESGTSYYYTIREDIIDMIPKFNRFAHKGTFGHAFIVGGSFGKIGAIALSCKAALKTGCGMVSSYIPACGYAILQSSFPEAMVLTDEDTNSLSTVPDNFLSYSSIGIGMGMGTDQKAQQALFLLLSKLSEQQNDIPLMVDADALNILAIHPEWLKLLPPLSILTPHPKELERLIGPWKNDFEKLQKALYFSNTYEVITIIKGANTAIVFPDGQIHFNSTGNWGMATAGSGDVLSGMISSLLAQGFSPQDTARAGVFLHGLAADLTIRKIHPKSLIASDLIEHISSAWDTVAPMR</sequence>
<evidence type="ECO:0000256" key="7">
    <source>
        <dbReference type="ARBA" id="ARBA00022840"/>
    </source>
</evidence>
<feature type="domain" description="YjeF C-terminal" evidence="20">
    <location>
        <begin position="225"/>
        <end position="504"/>
    </location>
</feature>
<keyword evidence="12 17" id="KW-0456">Lyase</keyword>
<evidence type="ECO:0000256" key="5">
    <source>
        <dbReference type="ARBA" id="ARBA00022723"/>
    </source>
</evidence>
<dbReference type="InterPro" id="IPR000631">
    <property type="entry name" value="CARKD"/>
</dbReference>
<dbReference type="SUPFAM" id="SSF64153">
    <property type="entry name" value="YjeF N-terminal domain-like"/>
    <property type="match status" value="1"/>
</dbReference>
<comment type="catalytic activity">
    <reaction evidence="2 18 19">
        <text>(6R)-NADPHX = (6S)-NADPHX</text>
        <dbReference type="Rhea" id="RHEA:32227"/>
        <dbReference type="ChEBI" id="CHEBI:64076"/>
        <dbReference type="ChEBI" id="CHEBI:64077"/>
        <dbReference type="EC" id="5.1.99.6"/>
    </reaction>
</comment>
<dbReference type="PIRSF" id="PIRSF017184">
    <property type="entry name" value="Nnr"/>
    <property type="match status" value="1"/>
</dbReference>
<evidence type="ECO:0000256" key="1">
    <source>
        <dbReference type="ARBA" id="ARBA00000013"/>
    </source>
</evidence>
<feature type="binding site" evidence="18">
    <location>
        <begin position="58"/>
        <end position="62"/>
    </location>
    <ligand>
        <name>(6S)-NADPHX</name>
        <dbReference type="ChEBI" id="CHEBI:64076"/>
    </ligand>
</feature>
<feature type="binding site" evidence="17">
    <location>
        <position position="444"/>
    </location>
    <ligand>
        <name>AMP</name>
        <dbReference type="ChEBI" id="CHEBI:456215"/>
    </ligand>
</feature>
<comment type="subunit">
    <text evidence="17">Homotetramer.</text>
</comment>
<evidence type="ECO:0000313" key="22">
    <source>
        <dbReference type="EMBL" id="MBE8723059.1"/>
    </source>
</evidence>
<evidence type="ECO:0000256" key="6">
    <source>
        <dbReference type="ARBA" id="ARBA00022741"/>
    </source>
</evidence>
<evidence type="ECO:0000256" key="17">
    <source>
        <dbReference type="HAMAP-Rule" id="MF_01965"/>
    </source>
</evidence>
<dbReference type="Gene3D" id="3.40.1190.20">
    <property type="match status" value="1"/>
</dbReference>
<feature type="binding site" evidence="17">
    <location>
        <begin position="415"/>
        <end position="419"/>
    </location>
    <ligand>
        <name>AMP</name>
        <dbReference type="ChEBI" id="CHEBI:456215"/>
    </ligand>
</feature>
<comment type="function">
    <text evidence="18">Catalyzes the epimerization of the S- and R-forms of NAD(P)HX, a damaged form of NAD(P)H that is a result of enzymatic or heat-dependent hydration. This is a prerequisite for the S-specific NAD(P)H-hydrate dehydratase to allow the repair of both epimers of NAD(P)HX.</text>
</comment>
<dbReference type="NCBIfam" id="TIGR00196">
    <property type="entry name" value="yjeF_cterm"/>
    <property type="match status" value="1"/>
</dbReference>
<comment type="similarity">
    <text evidence="18">Belongs to the NnrE/AIBP family.</text>
</comment>
<keyword evidence="11 18" id="KW-0413">Isomerase</keyword>
<dbReference type="Pfam" id="PF03853">
    <property type="entry name" value="YjeF_N"/>
    <property type="match status" value="1"/>
</dbReference>
<dbReference type="PROSITE" id="PS51385">
    <property type="entry name" value="YJEF_N"/>
    <property type="match status" value="1"/>
</dbReference>
<comment type="caution">
    <text evidence="22">The sequence shown here is derived from an EMBL/GenBank/DDBJ whole genome shotgun (WGS) entry which is preliminary data.</text>
</comment>
<dbReference type="InterPro" id="IPR036652">
    <property type="entry name" value="YjeF_N_dom_sf"/>
</dbReference>
<comment type="function">
    <text evidence="17">Catalyzes the dehydration of the S-form of NAD(P)HX at the expense of ADP, which is converted to AMP. Together with NAD(P)HX epimerase, which catalyzes the epimerization of the S- and R-forms, the enzyme allows the repair of both epimers of NAD(P)HX, a damaged form of NAD(P)H that is a result of enzymatic or heat-dependent hydration.</text>
</comment>
<dbReference type="RefSeq" id="WP_196941212.1">
    <property type="nucleotide sequence ID" value="NZ_MU158693.1"/>
</dbReference>
<evidence type="ECO:0000256" key="13">
    <source>
        <dbReference type="ARBA" id="ARBA00023268"/>
    </source>
</evidence>
<organism evidence="22 23">
    <name type="scientific">Sphingobacterium pedocola</name>
    <dbReference type="NCBI Taxonomy" id="2082722"/>
    <lineage>
        <taxon>Bacteria</taxon>
        <taxon>Pseudomonadati</taxon>
        <taxon>Bacteroidota</taxon>
        <taxon>Sphingobacteriia</taxon>
        <taxon>Sphingobacteriales</taxon>
        <taxon>Sphingobacteriaceae</taxon>
        <taxon>Sphingobacterium</taxon>
    </lineage>
</organism>
<dbReference type="PROSITE" id="PS51383">
    <property type="entry name" value="YJEF_C_3"/>
    <property type="match status" value="1"/>
</dbReference>
<dbReference type="Proteomes" id="UP000618319">
    <property type="component" value="Unassembled WGS sequence"/>
</dbReference>
<feature type="binding site" evidence="17">
    <location>
        <position position="380"/>
    </location>
    <ligand>
        <name>(6S)-NADPHX</name>
        <dbReference type="ChEBI" id="CHEBI:64076"/>
    </ligand>
</feature>
<keyword evidence="6 17" id="KW-0547">Nucleotide-binding</keyword>
<feature type="binding site" evidence="17">
    <location>
        <position position="260"/>
    </location>
    <ligand>
        <name>(6S)-NADPHX</name>
        <dbReference type="ChEBI" id="CHEBI:64076"/>
    </ligand>
</feature>
<dbReference type="CDD" id="cd01171">
    <property type="entry name" value="YXKO-related"/>
    <property type="match status" value="1"/>
</dbReference>
<dbReference type="PROSITE" id="PS01050">
    <property type="entry name" value="YJEF_C_2"/>
    <property type="match status" value="1"/>
</dbReference>
<feature type="binding site" evidence="18">
    <location>
        <position position="160"/>
    </location>
    <ligand>
        <name>K(+)</name>
        <dbReference type="ChEBI" id="CHEBI:29103"/>
    </ligand>
</feature>
<dbReference type="EMBL" id="PSKQ01000026">
    <property type="protein sequence ID" value="MBE8723059.1"/>
    <property type="molecule type" value="Genomic_DNA"/>
</dbReference>
<comment type="cofactor">
    <cofactor evidence="17">
        <name>Mg(2+)</name>
        <dbReference type="ChEBI" id="CHEBI:18420"/>
    </cofactor>
</comment>
<keyword evidence="10 17" id="KW-0520">NAD</keyword>
<dbReference type="InterPro" id="IPR004443">
    <property type="entry name" value="YjeF_N_dom"/>
</dbReference>
<evidence type="ECO:0000256" key="2">
    <source>
        <dbReference type="ARBA" id="ARBA00000909"/>
    </source>
</evidence>
<comment type="catalytic activity">
    <reaction evidence="15 17 19">
        <text>(6S)-NADHX + ADP = AMP + phosphate + NADH + H(+)</text>
        <dbReference type="Rhea" id="RHEA:32223"/>
        <dbReference type="ChEBI" id="CHEBI:15378"/>
        <dbReference type="ChEBI" id="CHEBI:43474"/>
        <dbReference type="ChEBI" id="CHEBI:57945"/>
        <dbReference type="ChEBI" id="CHEBI:64074"/>
        <dbReference type="ChEBI" id="CHEBI:456215"/>
        <dbReference type="ChEBI" id="CHEBI:456216"/>
        <dbReference type="EC" id="4.2.1.136"/>
    </reaction>
</comment>
<comment type="function">
    <text evidence="14 19">Bifunctional enzyme that catalyzes the epimerization of the S- and R-forms of NAD(P)HX and the dehydration of the S-form of NAD(P)HX at the expense of ADP, which is converted to AMP. This allows the repair of both epimers of NAD(P)HX, a damaged form of NAD(P)H that is a result of enzymatic or heat-dependent hydration.</text>
</comment>
<feature type="binding site" evidence="17">
    <location>
        <position position="445"/>
    </location>
    <ligand>
        <name>(6S)-NADPHX</name>
        <dbReference type="ChEBI" id="CHEBI:64076"/>
    </ligand>
</feature>
<evidence type="ECO:0000259" key="20">
    <source>
        <dbReference type="PROSITE" id="PS51383"/>
    </source>
</evidence>
<comment type="cofactor">
    <cofactor evidence="18 19">
        <name>K(+)</name>
        <dbReference type="ChEBI" id="CHEBI:29103"/>
    </cofactor>
    <text evidence="18 19">Binds 1 potassium ion per subunit.</text>
</comment>
<feature type="binding site" evidence="17">
    <location>
        <position position="324"/>
    </location>
    <ligand>
        <name>(6S)-NADPHX</name>
        <dbReference type="ChEBI" id="CHEBI:64076"/>
    </ligand>
</feature>
<dbReference type="SUPFAM" id="SSF53613">
    <property type="entry name" value="Ribokinase-like"/>
    <property type="match status" value="1"/>
</dbReference>
<evidence type="ECO:0000256" key="9">
    <source>
        <dbReference type="ARBA" id="ARBA00022958"/>
    </source>
</evidence>
<dbReference type="NCBIfam" id="TIGR00197">
    <property type="entry name" value="yjeF_nterm"/>
    <property type="match status" value="1"/>
</dbReference>
<evidence type="ECO:0000256" key="10">
    <source>
        <dbReference type="ARBA" id="ARBA00023027"/>
    </source>
</evidence>
<dbReference type="PANTHER" id="PTHR12592">
    <property type="entry name" value="ATP-DEPENDENT (S)-NAD(P)H-HYDRATE DEHYDRATASE FAMILY MEMBER"/>
    <property type="match status" value="1"/>
</dbReference>
<dbReference type="InterPro" id="IPR029056">
    <property type="entry name" value="Ribokinase-like"/>
</dbReference>
<keyword evidence="9 18" id="KW-0630">Potassium</keyword>
<dbReference type="EC" id="4.2.1.136" evidence="19"/>
<comment type="similarity">
    <text evidence="3 19">In the N-terminal section; belongs to the NnrE/AIBP family.</text>
</comment>
<comment type="similarity">
    <text evidence="4 19">In the C-terminal section; belongs to the NnrD/CARKD family.</text>
</comment>
<evidence type="ECO:0000256" key="11">
    <source>
        <dbReference type="ARBA" id="ARBA00023235"/>
    </source>
</evidence>
<keyword evidence="5 18" id="KW-0479">Metal-binding</keyword>
<feature type="binding site" evidence="18">
    <location>
        <begin position="128"/>
        <end position="134"/>
    </location>
    <ligand>
        <name>(6S)-NADPHX</name>
        <dbReference type="ChEBI" id="CHEBI:64076"/>
    </ligand>
</feature>
<feature type="binding site" evidence="18">
    <location>
        <position position="124"/>
    </location>
    <ligand>
        <name>K(+)</name>
        <dbReference type="ChEBI" id="CHEBI:29103"/>
    </ligand>
</feature>
<dbReference type="EC" id="5.1.99.6" evidence="19"/>
<comment type="caution">
    <text evidence="18">Lacks conserved residue(s) required for the propagation of feature annotation.</text>
</comment>
<protein>
    <recommendedName>
        <fullName evidence="19">Bifunctional NAD(P)H-hydrate repair enzyme</fullName>
    </recommendedName>
    <alternativeName>
        <fullName evidence="19">Nicotinamide nucleotide repair protein</fullName>
    </alternativeName>
    <domain>
        <recommendedName>
            <fullName evidence="19">ADP-dependent (S)-NAD(P)H-hydrate dehydratase</fullName>
            <ecNumber evidence="19">4.2.1.136</ecNumber>
        </recommendedName>
        <alternativeName>
            <fullName evidence="19">ADP-dependent NAD(P)HX dehydratase</fullName>
        </alternativeName>
    </domain>
    <domain>
        <recommendedName>
            <fullName evidence="19">NAD(P)H-hydrate epimerase</fullName>
            <ecNumber evidence="19">5.1.99.6</ecNumber>
        </recommendedName>
    </domain>
</protein>
<comment type="catalytic activity">
    <reaction evidence="16 17 19">
        <text>(6S)-NADPHX + ADP = AMP + phosphate + NADPH + H(+)</text>
        <dbReference type="Rhea" id="RHEA:32235"/>
        <dbReference type="ChEBI" id="CHEBI:15378"/>
        <dbReference type="ChEBI" id="CHEBI:43474"/>
        <dbReference type="ChEBI" id="CHEBI:57783"/>
        <dbReference type="ChEBI" id="CHEBI:64076"/>
        <dbReference type="ChEBI" id="CHEBI:456215"/>
        <dbReference type="ChEBI" id="CHEBI:456216"/>
        <dbReference type="EC" id="4.2.1.136"/>
    </reaction>
</comment>
<evidence type="ECO:0000313" key="23">
    <source>
        <dbReference type="Proteomes" id="UP000618319"/>
    </source>
</evidence>
<gene>
    <name evidence="18" type="primary">nnrE</name>
    <name evidence="17" type="synonym">nnrD</name>
    <name evidence="22" type="ORF">C4F40_20255</name>
</gene>
<keyword evidence="13" id="KW-0511">Multifunctional enzyme</keyword>
<feature type="domain" description="YjeF N-terminal" evidence="21">
    <location>
        <begin position="9"/>
        <end position="215"/>
    </location>
</feature>
<evidence type="ECO:0000256" key="8">
    <source>
        <dbReference type="ARBA" id="ARBA00022857"/>
    </source>
</evidence>
<evidence type="ECO:0000256" key="4">
    <source>
        <dbReference type="ARBA" id="ARBA00009524"/>
    </source>
</evidence>
<feature type="binding site" evidence="18">
    <location>
        <position position="157"/>
    </location>
    <ligand>
        <name>(6S)-NADPHX</name>
        <dbReference type="ChEBI" id="CHEBI:64076"/>
    </ligand>
</feature>
<dbReference type="HAMAP" id="MF_01965">
    <property type="entry name" value="NADHX_dehydratase"/>
    <property type="match status" value="1"/>
</dbReference>
<comment type="catalytic activity">
    <reaction evidence="1 18 19">
        <text>(6R)-NADHX = (6S)-NADHX</text>
        <dbReference type="Rhea" id="RHEA:32215"/>
        <dbReference type="ChEBI" id="CHEBI:64074"/>
        <dbReference type="ChEBI" id="CHEBI:64075"/>
        <dbReference type="EC" id="5.1.99.6"/>
    </reaction>
</comment>
<evidence type="ECO:0000256" key="18">
    <source>
        <dbReference type="HAMAP-Rule" id="MF_01966"/>
    </source>
</evidence>
<dbReference type="PANTHER" id="PTHR12592:SF0">
    <property type="entry name" value="ATP-DEPENDENT (S)-NAD(P)H-HYDRATE DEHYDRATASE"/>
    <property type="match status" value="1"/>
</dbReference>
<evidence type="ECO:0000256" key="15">
    <source>
        <dbReference type="ARBA" id="ARBA00048238"/>
    </source>
</evidence>
<keyword evidence="23" id="KW-1185">Reference proteome</keyword>
<proteinExistence type="inferred from homology"/>
<evidence type="ECO:0000256" key="3">
    <source>
        <dbReference type="ARBA" id="ARBA00006001"/>
    </source>
</evidence>
<dbReference type="InterPro" id="IPR030677">
    <property type="entry name" value="Nnr"/>
</dbReference>
<dbReference type="InterPro" id="IPR017953">
    <property type="entry name" value="Carbohydrate_kinase_pred_CS"/>
</dbReference>
<keyword evidence="7 17" id="KW-0067">ATP-binding</keyword>
<dbReference type="Gene3D" id="3.40.50.10260">
    <property type="entry name" value="YjeF N-terminal domain"/>
    <property type="match status" value="1"/>
</dbReference>
<reference evidence="22 23" key="1">
    <citation type="submission" date="2018-02" db="EMBL/GenBank/DDBJ databases">
        <title>Sphingobacterium KA21.</title>
        <authorList>
            <person name="Vasarhelyi B.M."/>
            <person name="Deshmukh S."/>
            <person name="Balint B."/>
            <person name="Kukolya J."/>
        </authorList>
    </citation>
    <scope>NUCLEOTIDE SEQUENCE [LARGE SCALE GENOMIC DNA]</scope>
    <source>
        <strain evidence="22 23">Ka21</strain>
    </source>
</reference>
<name>A0ABR9TCK6_9SPHI</name>
<evidence type="ECO:0000256" key="14">
    <source>
        <dbReference type="ARBA" id="ARBA00025153"/>
    </source>
</evidence>